<sequence length="275" mass="31006">MKRIKILFLTFFIAVNLSASEREEAICGTFLEPFLFWVWSSMTPNPDSHRVAGIPFIVPSKFKTSDGKTLKGYKYISNDGYAKISAKGYILVAMGNAMVSDQMIIMLKNFSQRNYDVYVYDYRGYGNSEGNRRIKAIIEDYKEIAASLNKVYERKLLYGISLGGAVMLNVIGSGIEYDAAVIDSAPSFLSPFGCPKRVDPVANLPKDASKFLIITAQKDSILPESLTAPLREFAKKRGAKTFIGKEYEHPFADKSLDIHNERMERILNHLDIKKR</sequence>
<dbReference type="Pfam" id="PF12146">
    <property type="entry name" value="Hydrolase_4"/>
    <property type="match status" value="1"/>
</dbReference>
<name>A0AAJ4A3Y9_9BACT</name>
<keyword evidence="1" id="KW-0732">Signal</keyword>
<dbReference type="KEGG" id="suln:FJR47_05960"/>
<feature type="domain" description="Serine aminopeptidase S33" evidence="2">
    <location>
        <begin position="86"/>
        <end position="190"/>
    </location>
</feature>
<dbReference type="InterPro" id="IPR029058">
    <property type="entry name" value="AB_hydrolase_fold"/>
</dbReference>
<dbReference type="PANTHER" id="PTHR12277">
    <property type="entry name" value="ALPHA/BETA HYDROLASE DOMAIN-CONTAINING PROTEIN"/>
    <property type="match status" value="1"/>
</dbReference>
<feature type="chain" id="PRO_5042497635" description="Serine aminopeptidase S33 domain-containing protein" evidence="1">
    <location>
        <begin position="20"/>
        <end position="275"/>
    </location>
</feature>
<feature type="signal peptide" evidence="1">
    <location>
        <begin position="1"/>
        <end position="19"/>
    </location>
</feature>
<evidence type="ECO:0000313" key="4">
    <source>
        <dbReference type="Proteomes" id="UP000326061"/>
    </source>
</evidence>
<keyword evidence="4" id="KW-1185">Reference proteome</keyword>
<dbReference type="EMBL" id="CP041166">
    <property type="protein sequence ID" value="QFR43471.1"/>
    <property type="molecule type" value="Genomic_DNA"/>
</dbReference>
<proteinExistence type="predicted"/>
<dbReference type="AlphaFoldDB" id="A0AAJ4A3Y9"/>
<accession>A0AAJ4A3Y9</accession>
<gene>
    <name evidence="3" type="ORF">FJR47_05960</name>
</gene>
<evidence type="ECO:0000259" key="2">
    <source>
        <dbReference type="Pfam" id="PF12146"/>
    </source>
</evidence>
<evidence type="ECO:0000256" key="1">
    <source>
        <dbReference type="SAM" id="SignalP"/>
    </source>
</evidence>
<dbReference type="Gene3D" id="3.40.50.1820">
    <property type="entry name" value="alpha/beta hydrolase"/>
    <property type="match status" value="1"/>
</dbReference>
<reference evidence="4" key="1">
    <citation type="submission" date="2019-06" db="EMBL/GenBank/DDBJ databases">
        <title>Sulfurimonas gotlandica sp. nov., a chemoautotrophic and psychrotolerant epsilonproteobacterium isolated from a pelagic redoxcline, and an emended description of the genus Sulfurimonas.</title>
        <authorList>
            <person name="Wang S."/>
            <person name="Jiang L."/>
            <person name="Shao Z."/>
        </authorList>
    </citation>
    <scope>NUCLEOTIDE SEQUENCE [LARGE SCALE GENOMIC DNA]</scope>
    <source>
        <strain evidence="4">1-1N</strain>
    </source>
</reference>
<dbReference type="PANTHER" id="PTHR12277:SF81">
    <property type="entry name" value="PROTEIN ABHD13"/>
    <property type="match status" value="1"/>
</dbReference>
<dbReference type="InterPro" id="IPR022742">
    <property type="entry name" value="Hydrolase_4"/>
</dbReference>
<evidence type="ECO:0000313" key="3">
    <source>
        <dbReference type="EMBL" id="QFR43471.1"/>
    </source>
</evidence>
<dbReference type="RefSeq" id="WP_152299534.1">
    <property type="nucleotide sequence ID" value="NZ_CP041166.1"/>
</dbReference>
<dbReference type="SUPFAM" id="SSF53474">
    <property type="entry name" value="alpha/beta-Hydrolases"/>
    <property type="match status" value="1"/>
</dbReference>
<protein>
    <recommendedName>
        <fullName evidence="2">Serine aminopeptidase S33 domain-containing protein</fullName>
    </recommendedName>
</protein>
<organism evidence="3 4">
    <name type="scientific">Sulfurimonas xiamenensis</name>
    <dbReference type="NCBI Taxonomy" id="2590021"/>
    <lineage>
        <taxon>Bacteria</taxon>
        <taxon>Pseudomonadati</taxon>
        <taxon>Campylobacterota</taxon>
        <taxon>Epsilonproteobacteria</taxon>
        <taxon>Campylobacterales</taxon>
        <taxon>Sulfurimonadaceae</taxon>
        <taxon>Sulfurimonas</taxon>
    </lineage>
</organism>
<dbReference type="Proteomes" id="UP000326061">
    <property type="component" value="Chromosome"/>
</dbReference>